<protein>
    <submittedName>
        <fullName evidence="1">Uncharacterized protein</fullName>
    </submittedName>
</protein>
<dbReference type="Proteomes" id="UP000437748">
    <property type="component" value="Unassembled WGS sequence"/>
</dbReference>
<dbReference type="OrthoDB" id="5294822at2"/>
<dbReference type="EMBL" id="WFLM01000005">
    <property type="protein sequence ID" value="KAB8036962.1"/>
    <property type="molecule type" value="Genomic_DNA"/>
</dbReference>
<keyword evidence="2" id="KW-1185">Reference proteome</keyword>
<accession>A0A6N6VQP5</accession>
<comment type="caution">
    <text evidence="1">The sequence shown here is derived from an EMBL/GenBank/DDBJ whole genome shotgun (WGS) entry which is preliminary data.</text>
</comment>
<name>A0A6N6VQP5_9BACT</name>
<dbReference type="AlphaFoldDB" id="A0A6N6VQP5"/>
<proteinExistence type="predicted"/>
<sequence>MQEPKYLNKISGWILTDGKWHPTEEWWHINAIYDLKEEGYPILQSKETKEILKEGDESKIRDHLAALGFIKISRSQIDGIKLNITQLVTLQNLLSLCNPDDEIGILGSNGVLKFIRISRIMKLKNPNALFD</sequence>
<dbReference type="RefSeq" id="WP_153421378.1">
    <property type="nucleotide sequence ID" value="NZ_WFLM01000005.1"/>
</dbReference>
<evidence type="ECO:0000313" key="1">
    <source>
        <dbReference type="EMBL" id="KAB8036962.1"/>
    </source>
</evidence>
<gene>
    <name evidence="1" type="ORF">GCL60_14065</name>
</gene>
<organism evidence="1 2">
    <name type="scientific">Silvanigrella paludirubra</name>
    <dbReference type="NCBI Taxonomy" id="2499159"/>
    <lineage>
        <taxon>Bacteria</taxon>
        <taxon>Pseudomonadati</taxon>
        <taxon>Bdellovibrionota</taxon>
        <taxon>Oligoflexia</taxon>
        <taxon>Silvanigrellales</taxon>
        <taxon>Silvanigrellaceae</taxon>
        <taxon>Silvanigrella</taxon>
    </lineage>
</organism>
<evidence type="ECO:0000313" key="2">
    <source>
        <dbReference type="Proteomes" id="UP000437748"/>
    </source>
</evidence>
<reference evidence="1 2" key="1">
    <citation type="submission" date="2019-10" db="EMBL/GenBank/DDBJ databases">
        <title>New species of Slilvanegrellaceae.</title>
        <authorList>
            <person name="Pitt A."/>
            <person name="Hahn M.W."/>
        </authorList>
    </citation>
    <scope>NUCLEOTIDE SEQUENCE [LARGE SCALE GENOMIC DNA]</scope>
    <source>
        <strain evidence="1 2">SP-Ram-0.45-NSY-1</strain>
    </source>
</reference>